<evidence type="ECO:0000256" key="6">
    <source>
        <dbReference type="ARBA" id="ARBA00022806"/>
    </source>
</evidence>
<evidence type="ECO:0000259" key="17">
    <source>
        <dbReference type="PROSITE" id="PS51217"/>
    </source>
</evidence>
<dbReference type="InterPro" id="IPR011604">
    <property type="entry name" value="PDDEXK-like_dom_sf"/>
</dbReference>
<dbReference type="InterPro" id="IPR027417">
    <property type="entry name" value="P-loop_NTPase"/>
</dbReference>
<dbReference type="SUPFAM" id="SSF52540">
    <property type="entry name" value="P-loop containing nucleoside triphosphate hydrolases"/>
    <property type="match status" value="1"/>
</dbReference>
<accession>A0A7Z0D6K4</accession>
<comment type="catalytic activity">
    <reaction evidence="12">
        <text>Couples ATP hydrolysis with the unwinding of duplex DNA by translocating in the 3'-5' direction.</text>
        <dbReference type="EC" id="5.6.2.4"/>
    </reaction>
</comment>
<keyword evidence="3 15" id="KW-0547">Nucleotide-binding</keyword>
<dbReference type="PROSITE" id="PS51198">
    <property type="entry name" value="UVRD_HELICASE_ATP_BIND"/>
    <property type="match status" value="1"/>
</dbReference>
<keyword evidence="2" id="KW-0540">Nuclease</keyword>
<feature type="domain" description="UvrD-like helicase C-terminal" evidence="17">
    <location>
        <begin position="321"/>
        <end position="629"/>
    </location>
</feature>
<proteinExistence type="inferred from homology"/>
<gene>
    <name evidence="18" type="ORF">GGQ54_000340</name>
</gene>
<evidence type="ECO:0000313" key="19">
    <source>
        <dbReference type="Proteomes" id="UP000527616"/>
    </source>
</evidence>
<sequence>MSENRAGPAWRLLPPVVAREPRPELDPDQRRVVEHATGPLLVLAGPGTGKTTTLVESVAARVDDGADPGSILVLTFSRRAAGALRDRIARRLDRPGAIPRVLTFHGLAHALVRRFGPDDAMPRLLTAPEQEFRVRELLSGPGVAAGWPAELAAALPTRAFAGQVRDVLARARQLGLDPDDLAGLGRRADRADWSAAGAFMAEYLDVLDAEGVLDYAELVHRSRILLADPAVREAFAREFGQILVDEYQDTDPAQIRLLRALAGERRNVVAFGDPDQSVFAFRGAHSRGILDFGVDFADPDGTPAPILALGTGHRHGARIAAALAGVARRLPLARPLPPPVHAALREPAPDQVNDRVEVHTCASPSAEAEHIADLLRSAHLRDGLDWSEMAVLVRSGRRGIPPLGRALLAAGVPIEVAGDEIPLAAEPAVRPLLLGCQVVAAGGVPDADQAHRLLVSPLGGLDSLGVRRLGRALRAAERAELGEAVLPAPSADLVHRALAEPERLDALSDGPEVRAARDLAGLLADARRAAAAGPAEDVVWALWSGTDWPQRLRTEALGGGESARRANRDLDAVVALFDVAGRAAEVSGARGLAGFLAEVEAQQIPADTQREAAVRGAAVRLLTAHRAKGLQWPLVVVAGVQEGLWPDLRGRDSLLEPTRLGPAGLLEPEPGSARLAAERRLFLVACSRAARRLVVTAVAGTEGEGDQPSRFLAELGVPVRELAGRPARPLNLGSLVAELRRVSVDPAEPPAVRDAAAQRLARLAEACDDAGRPLVPMADPASWWGMDEATTGAPRADDGPLVLSSSEIGAALDCPRRWFLARRARGERPHGNAALFGSVVHALIEHSADGAAARGRLGELDAVWDRLSFDAHWLSASERAEAEAAVQRWAGWVEARGHRTLVGTEIGFDTTVQLAGAEPVRLRGRVDRLELTADGRLYLVDYKTSRSAIGAAEAAVHDQLGVYQLAAAAGAFERRAPGVRRVAGGELVFLRVQAAKVDQPWPVSVVQPSLDEVPHPAESEAGSPAQPTWVHARVAEAAGIARAESFPARRGDGCRHCPFAGSCPALAAGSRVVA</sequence>
<dbReference type="InterPro" id="IPR038726">
    <property type="entry name" value="PDDEXK_AddAB-type"/>
</dbReference>
<keyword evidence="6 15" id="KW-0347">Helicase</keyword>
<evidence type="ECO:0000256" key="5">
    <source>
        <dbReference type="ARBA" id="ARBA00022801"/>
    </source>
</evidence>
<dbReference type="GO" id="GO:0004527">
    <property type="term" value="F:exonuclease activity"/>
    <property type="evidence" value="ECO:0007669"/>
    <property type="project" value="UniProtKB-KW"/>
</dbReference>
<dbReference type="Proteomes" id="UP000527616">
    <property type="component" value="Unassembled WGS sequence"/>
</dbReference>
<dbReference type="EMBL" id="JACBZS010000001">
    <property type="protein sequence ID" value="NYI69780.1"/>
    <property type="molecule type" value="Genomic_DNA"/>
</dbReference>
<keyword evidence="9" id="KW-0238">DNA-binding</keyword>
<dbReference type="GO" id="GO:0043138">
    <property type="term" value="F:3'-5' DNA helicase activity"/>
    <property type="evidence" value="ECO:0007669"/>
    <property type="project" value="UniProtKB-EC"/>
</dbReference>
<comment type="similarity">
    <text evidence="1">Belongs to the helicase family. UvrD subfamily.</text>
</comment>
<keyword evidence="11" id="KW-0413">Isomerase</keyword>
<dbReference type="GO" id="GO:0000725">
    <property type="term" value="P:recombinational repair"/>
    <property type="evidence" value="ECO:0007669"/>
    <property type="project" value="TreeGrafter"/>
</dbReference>
<keyword evidence="10" id="KW-0234">DNA repair</keyword>
<dbReference type="InterPro" id="IPR014016">
    <property type="entry name" value="UvrD-like_ATP-bd"/>
</dbReference>
<dbReference type="PROSITE" id="PS51217">
    <property type="entry name" value="UVRD_HELICASE_CTER"/>
    <property type="match status" value="1"/>
</dbReference>
<organism evidence="18 19">
    <name type="scientific">Naumannella cuiyingiana</name>
    <dbReference type="NCBI Taxonomy" id="1347891"/>
    <lineage>
        <taxon>Bacteria</taxon>
        <taxon>Bacillati</taxon>
        <taxon>Actinomycetota</taxon>
        <taxon>Actinomycetes</taxon>
        <taxon>Propionibacteriales</taxon>
        <taxon>Propionibacteriaceae</taxon>
        <taxon>Naumannella</taxon>
    </lineage>
</organism>
<evidence type="ECO:0000259" key="16">
    <source>
        <dbReference type="PROSITE" id="PS51198"/>
    </source>
</evidence>
<keyword evidence="7 18" id="KW-0269">Exonuclease</keyword>
<name>A0A7Z0D6K4_9ACTN</name>
<dbReference type="InterPro" id="IPR011335">
    <property type="entry name" value="Restrct_endonuc-II-like"/>
</dbReference>
<dbReference type="CDD" id="cd17932">
    <property type="entry name" value="DEXQc_UvrD"/>
    <property type="match status" value="1"/>
</dbReference>
<evidence type="ECO:0000256" key="12">
    <source>
        <dbReference type="ARBA" id="ARBA00034617"/>
    </source>
</evidence>
<feature type="binding site" evidence="15">
    <location>
        <begin position="44"/>
        <end position="51"/>
    </location>
    <ligand>
        <name>ATP</name>
        <dbReference type="ChEBI" id="CHEBI:30616"/>
    </ligand>
</feature>
<keyword evidence="19" id="KW-1185">Reference proteome</keyword>
<evidence type="ECO:0000256" key="8">
    <source>
        <dbReference type="ARBA" id="ARBA00022840"/>
    </source>
</evidence>
<dbReference type="PANTHER" id="PTHR11070:SF59">
    <property type="entry name" value="DNA 3'-5' HELICASE"/>
    <property type="match status" value="1"/>
</dbReference>
<dbReference type="Gene3D" id="3.40.50.300">
    <property type="entry name" value="P-loop containing nucleotide triphosphate hydrolases"/>
    <property type="match status" value="2"/>
</dbReference>
<evidence type="ECO:0000256" key="14">
    <source>
        <dbReference type="ARBA" id="ARBA00048988"/>
    </source>
</evidence>
<reference evidence="18 19" key="1">
    <citation type="submission" date="2020-07" db="EMBL/GenBank/DDBJ databases">
        <title>Sequencing the genomes of 1000 actinobacteria strains.</title>
        <authorList>
            <person name="Klenk H.-P."/>
        </authorList>
    </citation>
    <scope>NUCLEOTIDE SEQUENCE [LARGE SCALE GENOMIC DNA]</scope>
    <source>
        <strain evidence="18 19">DSM 103164</strain>
    </source>
</reference>
<evidence type="ECO:0000256" key="3">
    <source>
        <dbReference type="ARBA" id="ARBA00022741"/>
    </source>
</evidence>
<evidence type="ECO:0000313" key="18">
    <source>
        <dbReference type="EMBL" id="NYI69780.1"/>
    </source>
</evidence>
<feature type="domain" description="UvrD-like helicase ATP-binding" evidence="16">
    <location>
        <begin position="23"/>
        <end position="316"/>
    </location>
</feature>
<keyword evidence="4" id="KW-0227">DNA damage</keyword>
<dbReference type="RefSeq" id="WP_179443810.1">
    <property type="nucleotide sequence ID" value="NZ_JACBZS010000001.1"/>
</dbReference>
<dbReference type="EC" id="5.6.2.4" evidence="13"/>
<evidence type="ECO:0000256" key="9">
    <source>
        <dbReference type="ARBA" id="ARBA00023125"/>
    </source>
</evidence>
<evidence type="ECO:0000256" key="4">
    <source>
        <dbReference type="ARBA" id="ARBA00022763"/>
    </source>
</evidence>
<dbReference type="InterPro" id="IPR014017">
    <property type="entry name" value="DNA_helicase_UvrD-like_C"/>
</dbReference>
<dbReference type="SUPFAM" id="SSF52980">
    <property type="entry name" value="Restriction endonuclease-like"/>
    <property type="match status" value="1"/>
</dbReference>
<dbReference type="Gene3D" id="1.10.10.160">
    <property type="match status" value="1"/>
</dbReference>
<dbReference type="Pfam" id="PF13361">
    <property type="entry name" value="UvrD_C"/>
    <property type="match status" value="1"/>
</dbReference>
<dbReference type="Gene3D" id="3.90.320.10">
    <property type="match status" value="1"/>
</dbReference>
<keyword evidence="5 15" id="KW-0378">Hydrolase</keyword>
<evidence type="ECO:0000256" key="1">
    <source>
        <dbReference type="ARBA" id="ARBA00009922"/>
    </source>
</evidence>
<dbReference type="Gene3D" id="1.10.486.10">
    <property type="entry name" value="PCRA, domain 4"/>
    <property type="match status" value="1"/>
</dbReference>
<evidence type="ECO:0000256" key="7">
    <source>
        <dbReference type="ARBA" id="ARBA00022839"/>
    </source>
</evidence>
<evidence type="ECO:0000256" key="11">
    <source>
        <dbReference type="ARBA" id="ARBA00023235"/>
    </source>
</evidence>
<dbReference type="Pfam" id="PF12705">
    <property type="entry name" value="PDDEXK_1"/>
    <property type="match status" value="1"/>
</dbReference>
<dbReference type="GO" id="GO:0033202">
    <property type="term" value="C:DNA helicase complex"/>
    <property type="evidence" value="ECO:0007669"/>
    <property type="project" value="TreeGrafter"/>
</dbReference>
<dbReference type="Pfam" id="PF00580">
    <property type="entry name" value="UvrD-helicase"/>
    <property type="match status" value="1"/>
</dbReference>
<dbReference type="InterPro" id="IPR000212">
    <property type="entry name" value="DNA_helicase_UvrD/REP"/>
</dbReference>
<dbReference type="GO" id="GO:0005829">
    <property type="term" value="C:cytosol"/>
    <property type="evidence" value="ECO:0007669"/>
    <property type="project" value="TreeGrafter"/>
</dbReference>
<keyword evidence="8 15" id="KW-0067">ATP-binding</keyword>
<evidence type="ECO:0000256" key="10">
    <source>
        <dbReference type="ARBA" id="ARBA00023204"/>
    </source>
</evidence>
<dbReference type="GO" id="GO:0005524">
    <property type="term" value="F:ATP binding"/>
    <property type="evidence" value="ECO:0007669"/>
    <property type="project" value="UniProtKB-UniRule"/>
</dbReference>
<dbReference type="AlphaFoldDB" id="A0A7Z0D6K4"/>
<evidence type="ECO:0000256" key="13">
    <source>
        <dbReference type="ARBA" id="ARBA00034808"/>
    </source>
</evidence>
<evidence type="ECO:0000256" key="2">
    <source>
        <dbReference type="ARBA" id="ARBA00022722"/>
    </source>
</evidence>
<dbReference type="PANTHER" id="PTHR11070">
    <property type="entry name" value="UVRD / RECB / PCRA DNA HELICASE FAMILY MEMBER"/>
    <property type="match status" value="1"/>
</dbReference>
<dbReference type="GO" id="GO:0003677">
    <property type="term" value="F:DNA binding"/>
    <property type="evidence" value="ECO:0007669"/>
    <property type="project" value="UniProtKB-KW"/>
</dbReference>
<evidence type="ECO:0000256" key="15">
    <source>
        <dbReference type="PROSITE-ProRule" id="PRU00560"/>
    </source>
</evidence>
<dbReference type="InterPro" id="IPR013986">
    <property type="entry name" value="DExx_box_DNA_helicase_dom_sf"/>
</dbReference>
<comment type="caution">
    <text evidence="18">The sequence shown here is derived from an EMBL/GenBank/DDBJ whole genome shotgun (WGS) entry which is preliminary data.</text>
</comment>
<comment type="catalytic activity">
    <reaction evidence="14">
        <text>ATP + H2O = ADP + phosphate + H(+)</text>
        <dbReference type="Rhea" id="RHEA:13065"/>
        <dbReference type="ChEBI" id="CHEBI:15377"/>
        <dbReference type="ChEBI" id="CHEBI:15378"/>
        <dbReference type="ChEBI" id="CHEBI:30616"/>
        <dbReference type="ChEBI" id="CHEBI:43474"/>
        <dbReference type="ChEBI" id="CHEBI:456216"/>
        <dbReference type="EC" id="5.6.2.4"/>
    </reaction>
</comment>
<protein>
    <recommendedName>
        <fullName evidence="13">DNA 3'-5' helicase</fullName>
        <ecNumber evidence="13">5.6.2.4</ecNumber>
    </recommendedName>
</protein>